<evidence type="ECO:0000313" key="6">
    <source>
        <dbReference type="Proteomes" id="UP001151752"/>
    </source>
</evidence>
<organism evidence="5 6">
    <name type="scientific">Salix koriyanagi</name>
    <dbReference type="NCBI Taxonomy" id="2511006"/>
    <lineage>
        <taxon>Eukaryota</taxon>
        <taxon>Viridiplantae</taxon>
        <taxon>Streptophyta</taxon>
        <taxon>Embryophyta</taxon>
        <taxon>Tracheophyta</taxon>
        <taxon>Spermatophyta</taxon>
        <taxon>Magnoliopsida</taxon>
        <taxon>eudicotyledons</taxon>
        <taxon>Gunneridae</taxon>
        <taxon>Pentapetalae</taxon>
        <taxon>rosids</taxon>
        <taxon>fabids</taxon>
        <taxon>Malpighiales</taxon>
        <taxon>Salicaceae</taxon>
        <taxon>Saliceae</taxon>
        <taxon>Salix</taxon>
    </lineage>
</organism>
<keyword evidence="4" id="KW-0143">Chaperone</keyword>
<dbReference type="GO" id="GO:0140662">
    <property type="term" value="F:ATP-dependent protein folding chaperone"/>
    <property type="evidence" value="ECO:0007669"/>
    <property type="project" value="InterPro"/>
</dbReference>
<dbReference type="EMBL" id="JAPFFM010000015">
    <property type="protein sequence ID" value="KAJ6709954.1"/>
    <property type="molecule type" value="Genomic_DNA"/>
</dbReference>
<name>A0A9Q0TE39_9ROSI</name>
<gene>
    <name evidence="5" type="ORF">OIU74_010956</name>
</gene>
<evidence type="ECO:0000256" key="2">
    <source>
        <dbReference type="ARBA" id="ARBA00022741"/>
    </source>
</evidence>
<comment type="caution">
    <text evidence="5">The sequence shown here is derived from an EMBL/GenBank/DDBJ whole genome shotgun (WGS) entry which is preliminary data.</text>
</comment>
<dbReference type="Gene3D" id="1.10.560.10">
    <property type="entry name" value="GroEL-like equatorial domain"/>
    <property type="match status" value="1"/>
</dbReference>
<dbReference type="InterPro" id="IPR017998">
    <property type="entry name" value="Chaperone_TCP-1"/>
</dbReference>
<dbReference type="Gene3D" id="3.30.260.10">
    <property type="entry name" value="TCP-1-like chaperonin intermediate domain"/>
    <property type="match status" value="1"/>
</dbReference>
<dbReference type="Pfam" id="PF00118">
    <property type="entry name" value="Cpn60_TCP1"/>
    <property type="match status" value="1"/>
</dbReference>
<dbReference type="InterPro" id="IPR027413">
    <property type="entry name" value="GROEL-like_equatorial_sf"/>
</dbReference>
<keyword evidence="6" id="KW-1185">Reference proteome</keyword>
<dbReference type="Proteomes" id="UP001151752">
    <property type="component" value="Chromosome 2"/>
</dbReference>
<proteinExistence type="inferred from homology"/>
<evidence type="ECO:0000256" key="3">
    <source>
        <dbReference type="ARBA" id="ARBA00022840"/>
    </source>
</evidence>
<evidence type="ECO:0000256" key="1">
    <source>
        <dbReference type="ARBA" id="ARBA00008020"/>
    </source>
</evidence>
<dbReference type="InterPro" id="IPR027410">
    <property type="entry name" value="TCP-1-like_intermed_sf"/>
</dbReference>
<dbReference type="InterPro" id="IPR027409">
    <property type="entry name" value="GroEL-like_apical_dom_sf"/>
</dbReference>
<dbReference type="AlphaFoldDB" id="A0A9Q0TE39"/>
<evidence type="ECO:0000256" key="4">
    <source>
        <dbReference type="ARBA" id="ARBA00023186"/>
    </source>
</evidence>
<keyword evidence="2" id="KW-0547">Nucleotide-binding</keyword>
<accession>A0A9Q0TE39</accession>
<dbReference type="SUPFAM" id="SSF48592">
    <property type="entry name" value="GroEL equatorial domain-like"/>
    <property type="match status" value="1"/>
</dbReference>
<reference evidence="5" key="2">
    <citation type="journal article" date="2023" name="Int. J. Mol. Sci.">
        <title>De Novo Assembly and Annotation of 11 Diverse Shrub Willow (Salix) Genomes Reveals Novel Gene Organization in Sex-Linked Regions.</title>
        <authorList>
            <person name="Hyden B."/>
            <person name="Feng K."/>
            <person name="Yates T.B."/>
            <person name="Jawdy S."/>
            <person name="Cereghino C."/>
            <person name="Smart L.B."/>
            <person name="Muchero W."/>
        </authorList>
    </citation>
    <scope>NUCLEOTIDE SEQUENCE</scope>
    <source>
        <tissue evidence="5">Shoot tip</tissue>
    </source>
</reference>
<keyword evidence="3" id="KW-0067">ATP-binding</keyword>
<dbReference type="InterPro" id="IPR002423">
    <property type="entry name" value="Cpn60/GroEL/TCP-1"/>
</dbReference>
<sequence>MEGEETFESSLLGYADEVAEERIAAADVIMIRGTETTSAVLILRGANNYMLDELERALHESNTVVAGGGAVESALSVYLEYLATTLGSREQSAIAEFAESLLVIAYMMSSAITILRIDDMIKPVKDESQNADPGL</sequence>
<dbReference type="GO" id="GO:0005524">
    <property type="term" value="F:ATP binding"/>
    <property type="evidence" value="ECO:0007669"/>
    <property type="project" value="UniProtKB-KW"/>
</dbReference>
<protein>
    <submittedName>
        <fullName evidence="5">T-COMPLEX PROTEIN 1 SUBUNIT ALPHA</fullName>
    </submittedName>
</protein>
<evidence type="ECO:0000313" key="5">
    <source>
        <dbReference type="EMBL" id="KAJ6709954.1"/>
    </source>
</evidence>
<dbReference type="PANTHER" id="PTHR11353">
    <property type="entry name" value="CHAPERONIN"/>
    <property type="match status" value="1"/>
</dbReference>
<reference evidence="5" key="1">
    <citation type="submission" date="2022-11" db="EMBL/GenBank/DDBJ databases">
        <authorList>
            <person name="Hyden B.L."/>
            <person name="Feng K."/>
            <person name="Yates T."/>
            <person name="Jawdy S."/>
            <person name="Smart L.B."/>
            <person name="Muchero W."/>
        </authorList>
    </citation>
    <scope>NUCLEOTIDE SEQUENCE</scope>
    <source>
        <tissue evidence="5">Shoot tip</tissue>
    </source>
</reference>
<dbReference type="Gene3D" id="3.50.7.10">
    <property type="entry name" value="GroEL"/>
    <property type="match status" value="1"/>
</dbReference>
<comment type="similarity">
    <text evidence="1">Belongs to the TCP-1 chaperonin family.</text>
</comment>